<dbReference type="PANTHER" id="PTHR19136">
    <property type="entry name" value="MOLYBDENUM COFACTOR GUANYLYLTRANSFERASE"/>
    <property type="match status" value="1"/>
</dbReference>
<dbReference type="RefSeq" id="WP_124235509.1">
    <property type="nucleotide sequence ID" value="NZ_JBHUFI010000006.1"/>
</dbReference>
<sequence length="189" mass="19509">MTPPDAIILAGGRAQRLGGRSKPLLEVAGRTLLDRVLEAASGIGSRTVVVVGPPELAGPGVTVVREDPPYGGPVAALAAALPLVSAADVLLLAVDLVNGGAIAERLAVTPVSGDGVCLVDTAGRRQWLAGRYRADALRSALAALPHVQDAALRRALAPLDITELAVSDELVRDIDTPEDLEEPWRPTTS</sequence>
<dbReference type="OrthoDB" id="4735656at2"/>
<comment type="caution">
    <text evidence="3">The sequence shown here is derived from an EMBL/GenBank/DDBJ whole genome shotgun (WGS) entry which is preliminary data.</text>
</comment>
<evidence type="ECO:0000313" key="4">
    <source>
        <dbReference type="Proteomes" id="UP000275225"/>
    </source>
</evidence>
<evidence type="ECO:0000259" key="2">
    <source>
        <dbReference type="Pfam" id="PF12804"/>
    </source>
</evidence>
<feature type="domain" description="MobA-like NTP transferase" evidence="2">
    <location>
        <begin position="6"/>
        <end position="157"/>
    </location>
</feature>
<gene>
    <name evidence="3" type="ORF">EHW97_02060</name>
</gene>
<evidence type="ECO:0000313" key="3">
    <source>
        <dbReference type="EMBL" id="RQN09654.1"/>
    </source>
</evidence>
<reference evidence="3 4" key="1">
    <citation type="submission" date="2018-11" db="EMBL/GenBank/DDBJ databases">
        <authorList>
            <person name="Li F."/>
        </authorList>
    </citation>
    <scope>NUCLEOTIDE SEQUENCE [LARGE SCALE GENOMIC DNA]</scope>
    <source>
        <strain evidence="3 4">YS17T</strain>
    </source>
</reference>
<name>A0A3N6YIN2_9ACTN</name>
<dbReference type="PANTHER" id="PTHR19136:SF81">
    <property type="entry name" value="MOLYBDENUM COFACTOR GUANYLYLTRANSFERASE"/>
    <property type="match status" value="1"/>
</dbReference>
<keyword evidence="4" id="KW-1185">Reference proteome</keyword>
<dbReference type="InterPro" id="IPR029044">
    <property type="entry name" value="Nucleotide-diphossugar_trans"/>
</dbReference>
<dbReference type="EMBL" id="RQJX01000002">
    <property type="protein sequence ID" value="RQN09654.1"/>
    <property type="molecule type" value="Genomic_DNA"/>
</dbReference>
<proteinExistence type="predicted"/>
<evidence type="ECO:0000256" key="1">
    <source>
        <dbReference type="ARBA" id="ARBA00022679"/>
    </source>
</evidence>
<accession>A0A3N6YIN2</accession>
<dbReference type="GO" id="GO:0016779">
    <property type="term" value="F:nucleotidyltransferase activity"/>
    <property type="evidence" value="ECO:0007669"/>
    <property type="project" value="TreeGrafter"/>
</dbReference>
<dbReference type="Proteomes" id="UP000275225">
    <property type="component" value="Unassembled WGS sequence"/>
</dbReference>
<dbReference type="InterPro" id="IPR025877">
    <property type="entry name" value="MobA-like_NTP_Trfase"/>
</dbReference>
<dbReference type="Pfam" id="PF12804">
    <property type="entry name" value="NTP_transf_3"/>
    <property type="match status" value="1"/>
</dbReference>
<organism evidence="3 4">
    <name type="scientific">Aeromicrobium camelliae</name>
    <dbReference type="NCBI Taxonomy" id="1538144"/>
    <lineage>
        <taxon>Bacteria</taxon>
        <taxon>Bacillati</taxon>
        <taxon>Actinomycetota</taxon>
        <taxon>Actinomycetes</taxon>
        <taxon>Propionibacteriales</taxon>
        <taxon>Nocardioidaceae</taxon>
        <taxon>Aeromicrobium</taxon>
    </lineage>
</organism>
<dbReference type="Gene3D" id="3.90.550.10">
    <property type="entry name" value="Spore Coat Polysaccharide Biosynthesis Protein SpsA, Chain A"/>
    <property type="match status" value="1"/>
</dbReference>
<keyword evidence="1" id="KW-0808">Transferase</keyword>
<dbReference type="AlphaFoldDB" id="A0A3N6YIN2"/>
<protein>
    <submittedName>
        <fullName evidence="3">Molybdopterin-guanine dinucleotide biosynthesis protein</fullName>
    </submittedName>
</protein>
<dbReference type="SUPFAM" id="SSF53448">
    <property type="entry name" value="Nucleotide-diphospho-sugar transferases"/>
    <property type="match status" value="1"/>
</dbReference>